<feature type="transmembrane region" description="Helical" evidence="7">
    <location>
        <begin position="124"/>
        <end position="146"/>
    </location>
</feature>
<feature type="transmembrane region" description="Helical" evidence="7">
    <location>
        <begin position="350"/>
        <end position="369"/>
    </location>
</feature>
<feature type="transmembrane region" description="Helical" evidence="7">
    <location>
        <begin position="22"/>
        <end position="40"/>
    </location>
</feature>
<organism evidence="8 9">
    <name type="scientific">Castellaniella daejeonensis</name>
    <dbReference type="NCBI Taxonomy" id="659013"/>
    <lineage>
        <taxon>Bacteria</taxon>
        <taxon>Pseudomonadati</taxon>
        <taxon>Pseudomonadota</taxon>
        <taxon>Betaproteobacteria</taxon>
        <taxon>Burkholderiales</taxon>
        <taxon>Alcaligenaceae</taxon>
        <taxon>Castellaniella</taxon>
    </lineage>
</organism>
<keyword evidence="5 7" id="KW-1133">Transmembrane helix</keyword>
<protein>
    <submittedName>
        <fullName evidence="8">Glycosyltransferase</fullName>
    </submittedName>
</protein>
<dbReference type="InterPro" id="IPR000715">
    <property type="entry name" value="Glycosyl_transferase_4"/>
</dbReference>
<feature type="transmembrane region" description="Helical" evidence="7">
    <location>
        <begin position="93"/>
        <end position="112"/>
    </location>
</feature>
<dbReference type="PANTHER" id="PTHR22926:SF3">
    <property type="entry name" value="UNDECAPRENYL-PHOSPHATE ALPHA-N-ACETYLGLUCOSAMINYL 1-PHOSPHATE TRANSFERASE"/>
    <property type="match status" value="1"/>
</dbReference>
<evidence type="ECO:0000256" key="1">
    <source>
        <dbReference type="ARBA" id="ARBA00004651"/>
    </source>
</evidence>
<evidence type="ECO:0000313" key="9">
    <source>
        <dbReference type="Proteomes" id="UP001501176"/>
    </source>
</evidence>
<feature type="transmembrane region" description="Helical" evidence="7">
    <location>
        <begin position="237"/>
        <end position="255"/>
    </location>
</feature>
<reference evidence="9" key="1">
    <citation type="journal article" date="2019" name="Int. J. Syst. Evol. Microbiol.">
        <title>The Global Catalogue of Microorganisms (GCM) 10K type strain sequencing project: providing services to taxonomists for standard genome sequencing and annotation.</title>
        <authorList>
            <consortium name="The Broad Institute Genomics Platform"/>
            <consortium name="The Broad Institute Genome Sequencing Center for Infectious Disease"/>
            <person name="Wu L."/>
            <person name="Ma J."/>
        </authorList>
    </citation>
    <scope>NUCLEOTIDE SEQUENCE [LARGE SCALE GENOMIC DNA]</scope>
    <source>
        <strain evidence="9">JCM 16240</strain>
    </source>
</reference>
<gene>
    <name evidence="8" type="ORF">GCM10009125_01110</name>
</gene>
<keyword evidence="9" id="KW-1185">Reference proteome</keyword>
<feature type="transmembrane region" description="Helical" evidence="7">
    <location>
        <begin position="207"/>
        <end position="225"/>
    </location>
</feature>
<feature type="transmembrane region" description="Helical" evidence="7">
    <location>
        <begin position="319"/>
        <end position="344"/>
    </location>
</feature>
<dbReference type="Pfam" id="PF00953">
    <property type="entry name" value="Glycos_transf_4"/>
    <property type="match status" value="1"/>
</dbReference>
<keyword evidence="2" id="KW-1003">Cell membrane</keyword>
<feature type="transmembrane region" description="Helical" evidence="7">
    <location>
        <begin position="261"/>
        <end position="281"/>
    </location>
</feature>
<evidence type="ECO:0000256" key="7">
    <source>
        <dbReference type="SAM" id="Phobius"/>
    </source>
</evidence>
<evidence type="ECO:0000256" key="6">
    <source>
        <dbReference type="ARBA" id="ARBA00023136"/>
    </source>
</evidence>
<keyword evidence="6 7" id="KW-0472">Membrane</keyword>
<evidence type="ECO:0000313" key="8">
    <source>
        <dbReference type="EMBL" id="GAA0215927.1"/>
    </source>
</evidence>
<evidence type="ECO:0000256" key="3">
    <source>
        <dbReference type="ARBA" id="ARBA00022679"/>
    </source>
</evidence>
<comment type="subcellular location">
    <subcellularLocation>
        <location evidence="1">Cell membrane</location>
        <topology evidence="1">Multi-pass membrane protein</topology>
    </subcellularLocation>
</comment>
<dbReference type="PANTHER" id="PTHR22926">
    <property type="entry name" value="PHOSPHO-N-ACETYLMURAMOYL-PENTAPEPTIDE-TRANSFERASE"/>
    <property type="match status" value="1"/>
</dbReference>
<accession>A0ABP3CUN6</accession>
<sequence>MADNLVLLNGIHLNASNLSATLSWPIIGIVAFMVGGLIVVSERWHGRLTGDTDMHKPQAMHSRAAPRVGGLAVVAGSLAGLLVLGPSNMTLTWLWPALFVSALPVFVAGLLEDITKDIGSGKRLLAAFVSAAIAWWLLGGVSRVGLSWADALLSSWPIISLLFTMVAVGGCTHALNIIDGMNGLAGMIATLMAVSLALVAWQVQDIPIFLIATSLASATLGFLVWNFPFGRVFLGDGGAYFVGFMLAELAVQLVVRNPGVSPFYALAVLFYPVFETLFSIWRRKFKRGVPVDQPDALHLHQLVFRRLVRITFSRDRRHALPALCNAMTSPYLWVLALIGLVPATLWWDNAWVLCFSMAVFAGVYIWLYIRLVTWRRPRWLLLPSLGRGVRRD</sequence>
<keyword evidence="3" id="KW-0808">Transferase</keyword>
<feature type="transmembrane region" description="Helical" evidence="7">
    <location>
        <begin position="184"/>
        <end position="201"/>
    </location>
</feature>
<proteinExistence type="predicted"/>
<evidence type="ECO:0000256" key="5">
    <source>
        <dbReference type="ARBA" id="ARBA00022989"/>
    </source>
</evidence>
<dbReference type="EMBL" id="BAAAFN010000004">
    <property type="protein sequence ID" value="GAA0215927.1"/>
    <property type="molecule type" value="Genomic_DNA"/>
</dbReference>
<evidence type="ECO:0000256" key="4">
    <source>
        <dbReference type="ARBA" id="ARBA00022692"/>
    </source>
</evidence>
<feature type="transmembrane region" description="Helical" evidence="7">
    <location>
        <begin position="64"/>
        <end position="87"/>
    </location>
</feature>
<feature type="transmembrane region" description="Helical" evidence="7">
    <location>
        <begin position="158"/>
        <end position="177"/>
    </location>
</feature>
<name>A0ABP3CUN6_9BURK</name>
<comment type="caution">
    <text evidence="8">The sequence shown here is derived from an EMBL/GenBank/DDBJ whole genome shotgun (WGS) entry which is preliminary data.</text>
</comment>
<evidence type="ECO:0000256" key="2">
    <source>
        <dbReference type="ARBA" id="ARBA00022475"/>
    </source>
</evidence>
<dbReference type="CDD" id="cd06912">
    <property type="entry name" value="GT_MraY_like"/>
    <property type="match status" value="1"/>
</dbReference>
<keyword evidence="4 7" id="KW-0812">Transmembrane</keyword>
<dbReference type="Proteomes" id="UP001501176">
    <property type="component" value="Unassembled WGS sequence"/>
</dbReference>